<keyword evidence="3" id="KW-1185">Reference proteome</keyword>
<dbReference type="AlphaFoldDB" id="A0AA90GW82"/>
<proteinExistence type="predicted"/>
<dbReference type="RefSeq" id="WP_271317402.1">
    <property type="nucleotide sequence ID" value="NZ_JAAGKO020000023.1"/>
</dbReference>
<evidence type="ECO:0000313" key="3">
    <source>
        <dbReference type="Proteomes" id="UP001156398"/>
    </source>
</evidence>
<dbReference type="EMBL" id="JABXJJ020000007">
    <property type="protein sequence ID" value="MDI5968994.1"/>
    <property type="molecule type" value="Genomic_DNA"/>
</dbReference>
<evidence type="ECO:0000313" key="1">
    <source>
        <dbReference type="EMBL" id="MDI5964348.1"/>
    </source>
</evidence>
<sequence>MEWLSGLVSAMRFVPLVLASAGLFVLIRSSWRAGVGRGRYLAVNLRRLAPFVRPEYVTGLFGEHAWQETVPVRLVAEGGSEVFTGPYEAAGSLIRRTWALGRMGYLTTWSTDDSVWMYSVTTRSRWFRPRLDIGPAGFPRARSIRLGSTRIGSFEVPQDGYGFGEVLGGDRAPGTPPDDFAYAELHEFRFQSGIDLAYAVGVSTSGFPVHRQLVRHLRDRGEPGWAEYRRAAVINSVLVLGSTPLVRSSVLPEGIGPSRYLVRHLDTPPSRRTVRRRRRAFRRHEHAAAYREIARREKRNEW</sequence>
<name>A0AA90GW82_9ACTN</name>
<comment type="caution">
    <text evidence="2">The sequence shown here is derived from an EMBL/GenBank/DDBJ whole genome shotgun (WGS) entry which is preliminary data.</text>
</comment>
<gene>
    <name evidence="1" type="ORF">POF43_016740</name>
    <name evidence="2" type="ORF">POF50_006485</name>
</gene>
<dbReference type="EMBL" id="JAAGKO020000023">
    <property type="protein sequence ID" value="MDI5964348.1"/>
    <property type="molecule type" value="Genomic_DNA"/>
</dbReference>
<dbReference type="NCBIfam" id="NF043066">
    <property type="entry name" value="ETEC_3214_dom"/>
    <property type="match status" value="1"/>
</dbReference>
<accession>A0AA90GW82</accession>
<evidence type="ECO:0000313" key="2">
    <source>
        <dbReference type="EMBL" id="MDI5968994.1"/>
    </source>
</evidence>
<protein>
    <submittedName>
        <fullName evidence="2">Uncharacterized protein</fullName>
    </submittedName>
</protein>
<dbReference type="InterPro" id="IPR050010">
    <property type="entry name" value="ETEC_3214_dom"/>
</dbReference>
<organism evidence="2">
    <name type="scientific">Streptantibioticus silvisoli</name>
    <dbReference type="NCBI Taxonomy" id="2705255"/>
    <lineage>
        <taxon>Bacteria</taxon>
        <taxon>Bacillati</taxon>
        <taxon>Actinomycetota</taxon>
        <taxon>Actinomycetes</taxon>
        <taxon>Kitasatosporales</taxon>
        <taxon>Streptomycetaceae</taxon>
        <taxon>Streptantibioticus</taxon>
    </lineage>
</organism>
<dbReference type="Proteomes" id="UP001156398">
    <property type="component" value="Unassembled WGS sequence"/>
</dbReference>
<reference evidence="2 3" key="1">
    <citation type="submission" date="2023-05" db="EMBL/GenBank/DDBJ databases">
        <title>Streptantibioticus silvisoli sp. nov., acidotolerant actinomycetes 1 from pine litter.</title>
        <authorList>
            <person name="Swiecimska M."/>
            <person name="Golinska P."/>
            <person name="Sangal V."/>
            <person name="Wachnowicz B."/>
            <person name="Goodfellow M."/>
        </authorList>
    </citation>
    <scope>NUCLEOTIDE SEQUENCE</scope>
    <source>
        <strain evidence="2">SL13</strain>
        <strain evidence="1 3">SL54</strain>
    </source>
</reference>